<feature type="compositionally biased region" description="Low complexity" evidence="1">
    <location>
        <begin position="36"/>
        <end position="56"/>
    </location>
</feature>
<reference evidence="2 3" key="1">
    <citation type="journal article" date="2016" name="Mol. Biol. Evol.">
        <title>Comparative Genomics of Early-Diverging Mushroom-Forming Fungi Provides Insights into the Origins of Lignocellulose Decay Capabilities.</title>
        <authorList>
            <person name="Nagy L.G."/>
            <person name="Riley R."/>
            <person name="Tritt A."/>
            <person name="Adam C."/>
            <person name="Daum C."/>
            <person name="Floudas D."/>
            <person name="Sun H."/>
            <person name="Yadav J.S."/>
            <person name="Pangilinan J."/>
            <person name="Larsson K.H."/>
            <person name="Matsuura K."/>
            <person name="Barry K."/>
            <person name="Labutti K."/>
            <person name="Kuo R."/>
            <person name="Ohm R.A."/>
            <person name="Bhattacharya S.S."/>
            <person name="Shirouzu T."/>
            <person name="Yoshinaga Y."/>
            <person name="Martin F.M."/>
            <person name="Grigoriev I.V."/>
            <person name="Hibbett D.S."/>
        </authorList>
    </citation>
    <scope>NUCLEOTIDE SEQUENCE [LARGE SCALE GENOMIC DNA]</scope>
    <source>
        <strain evidence="2 3">CBS 109695</strain>
    </source>
</reference>
<evidence type="ECO:0000313" key="3">
    <source>
        <dbReference type="Proteomes" id="UP000076532"/>
    </source>
</evidence>
<protein>
    <submittedName>
        <fullName evidence="2">Uncharacterized protein</fullName>
    </submittedName>
</protein>
<feature type="region of interest" description="Disordered" evidence="1">
    <location>
        <begin position="36"/>
        <end position="58"/>
    </location>
</feature>
<gene>
    <name evidence="2" type="ORF">FIBSPDRAFT_958621</name>
</gene>
<proteinExistence type="predicted"/>
<name>A0A166EBT3_9AGAM</name>
<dbReference type="EMBL" id="KV417602">
    <property type="protein sequence ID" value="KZP15602.1"/>
    <property type="molecule type" value="Genomic_DNA"/>
</dbReference>
<dbReference type="Proteomes" id="UP000076532">
    <property type="component" value="Unassembled WGS sequence"/>
</dbReference>
<accession>A0A166EBT3</accession>
<organism evidence="2 3">
    <name type="scientific">Athelia psychrophila</name>
    <dbReference type="NCBI Taxonomy" id="1759441"/>
    <lineage>
        <taxon>Eukaryota</taxon>
        <taxon>Fungi</taxon>
        <taxon>Dikarya</taxon>
        <taxon>Basidiomycota</taxon>
        <taxon>Agaricomycotina</taxon>
        <taxon>Agaricomycetes</taxon>
        <taxon>Agaricomycetidae</taxon>
        <taxon>Atheliales</taxon>
        <taxon>Atheliaceae</taxon>
        <taxon>Athelia</taxon>
    </lineage>
</organism>
<keyword evidence="3" id="KW-1185">Reference proteome</keyword>
<evidence type="ECO:0000256" key="1">
    <source>
        <dbReference type="SAM" id="MobiDB-lite"/>
    </source>
</evidence>
<evidence type="ECO:0000313" key="2">
    <source>
        <dbReference type="EMBL" id="KZP15602.1"/>
    </source>
</evidence>
<sequence length="149" mass="16292">MFYIELAWHAETPVPTLKGIVKRCCWEGGSGGAISSSSHADTSWSSSSPSTPPRSTLGASWSLGWPRVMNHFTCAERDRGRQTAEQGRTTVDERFWCASLLAMQAEGYTAIELHDLAACAMHEAVMRSTTPQDVDADAAVRILCHTLHL</sequence>
<dbReference type="AlphaFoldDB" id="A0A166EBT3"/>